<feature type="compositionally biased region" description="Basic and acidic residues" evidence="1">
    <location>
        <begin position="38"/>
        <end position="65"/>
    </location>
</feature>
<sequence length="345" mass="36666">MNEPSPRHPLREPRRRDGAVRGVEHGEERATRGLEPQEQLRGRGWRQERLAAERGEDDGAVRERGQPGGPVVVEISRRRARHQRPRHEHGLAKLRGEVVDVGTLHLGAGLEHEAVAGPDAGHHAFVDAGLAAEAGEHVGEVGCLVRRDAGGGERGGAGEAGRGGHEVARRRQLARRVGAARGDGEVGACDGGEDAEPERLGAQRRGVLGGPRGGEVEQHGVRAELGQQRGHLRPGSVQRGLKKLGALGREVRRAGGVLGQPRHVGQAQRHDDGRLAGGRGRGQHGLDARDVASGREERDADGGGGGGQQPPRQLHERHDVAEGEPREHQQVHDGGSLLRRVGDSG</sequence>
<dbReference type="EnsemblPlants" id="Zm00001eb196620_T001">
    <property type="protein sequence ID" value="Zm00001eb196620_P001"/>
    <property type="gene ID" value="Zm00001eb196620"/>
</dbReference>
<feature type="compositionally biased region" description="Basic and acidic residues" evidence="1">
    <location>
        <begin position="1"/>
        <end position="32"/>
    </location>
</feature>
<dbReference type="AlphaFoldDB" id="A0A804NYY0"/>
<feature type="region of interest" description="Disordered" evidence="1">
    <location>
        <begin position="1"/>
        <end position="71"/>
    </location>
</feature>
<reference evidence="3" key="1">
    <citation type="journal article" date="2009" name="Science">
        <title>The B73 maize genome: complexity, diversity, and dynamics.</title>
        <authorList>
            <person name="Schnable P.S."/>
            <person name="Ware D."/>
            <person name="Fulton R.S."/>
            <person name="Stein J.C."/>
            <person name="Wei F."/>
            <person name="Pasternak S."/>
            <person name="Liang C."/>
            <person name="Zhang J."/>
            <person name="Fulton L."/>
            <person name="Graves T.A."/>
            <person name="Minx P."/>
            <person name="Reily A.D."/>
            <person name="Courtney L."/>
            <person name="Kruchowski S.S."/>
            <person name="Tomlinson C."/>
            <person name="Strong C."/>
            <person name="Delehaunty K."/>
            <person name="Fronick C."/>
            <person name="Courtney B."/>
            <person name="Rock S.M."/>
            <person name="Belter E."/>
            <person name="Du F."/>
            <person name="Kim K."/>
            <person name="Abbott R.M."/>
            <person name="Cotton M."/>
            <person name="Levy A."/>
            <person name="Marchetto P."/>
            <person name="Ochoa K."/>
            <person name="Jackson S.M."/>
            <person name="Gillam B."/>
            <person name="Chen W."/>
            <person name="Yan L."/>
            <person name="Higginbotham J."/>
            <person name="Cardenas M."/>
            <person name="Waligorski J."/>
            <person name="Applebaum E."/>
            <person name="Phelps L."/>
            <person name="Falcone J."/>
            <person name="Kanchi K."/>
            <person name="Thane T."/>
            <person name="Scimone A."/>
            <person name="Thane N."/>
            <person name="Henke J."/>
            <person name="Wang T."/>
            <person name="Ruppert J."/>
            <person name="Shah N."/>
            <person name="Rotter K."/>
            <person name="Hodges J."/>
            <person name="Ingenthron E."/>
            <person name="Cordes M."/>
            <person name="Kohlberg S."/>
            <person name="Sgro J."/>
            <person name="Delgado B."/>
            <person name="Mead K."/>
            <person name="Chinwalla A."/>
            <person name="Leonard S."/>
            <person name="Crouse K."/>
            <person name="Collura K."/>
            <person name="Kudrna D."/>
            <person name="Currie J."/>
            <person name="He R."/>
            <person name="Angelova A."/>
            <person name="Rajasekar S."/>
            <person name="Mueller T."/>
            <person name="Lomeli R."/>
            <person name="Scara G."/>
            <person name="Ko A."/>
            <person name="Delaney K."/>
            <person name="Wissotski M."/>
            <person name="Lopez G."/>
            <person name="Campos D."/>
            <person name="Braidotti M."/>
            <person name="Ashley E."/>
            <person name="Golser W."/>
            <person name="Kim H."/>
            <person name="Lee S."/>
            <person name="Lin J."/>
            <person name="Dujmic Z."/>
            <person name="Kim W."/>
            <person name="Talag J."/>
            <person name="Zuccolo A."/>
            <person name="Fan C."/>
            <person name="Sebastian A."/>
            <person name="Kramer M."/>
            <person name="Spiegel L."/>
            <person name="Nascimento L."/>
            <person name="Zutavern T."/>
            <person name="Miller B."/>
            <person name="Ambroise C."/>
            <person name="Muller S."/>
            <person name="Spooner W."/>
            <person name="Narechania A."/>
            <person name="Ren L."/>
            <person name="Wei S."/>
            <person name="Kumari S."/>
            <person name="Faga B."/>
            <person name="Levy M.J."/>
            <person name="McMahan L."/>
            <person name="Van Buren P."/>
            <person name="Vaughn M.W."/>
            <person name="Ying K."/>
            <person name="Yeh C.-T."/>
            <person name="Emrich S.J."/>
            <person name="Jia Y."/>
            <person name="Kalyanaraman A."/>
            <person name="Hsia A.-P."/>
            <person name="Barbazuk W.B."/>
            <person name="Baucom R.S."/>
            <person name="Brutnell T.P."/>
            <person name="Carpita N.C."/>
            <person name="Chaparro C."/>
            <person name="Chia J.-M."/>
            <person name="Deragon J.-M."/>
            <person name="Estill J.C."/>
            <person name="Fu Y."/>
            <person name="Jeddeloh J.A."/>
            <person name="Han Y."/>
            <person name="Lee H."/>
            <person name="Li P."/>
            <person name="Lisch D.R."/>
            <person name="Liu S."/>
            <person name="Liu Z."/>
            <person name="Nagel D.H."/>
            <person name="McCann M.C."/>
            <person name="SanMiguel P."/>
            <person name="Myers A.M."/>
            <person name="Nettleton D."/>
            <person name="Nguyen J."/>
            <person name="Penning B.W."/>
            <person name="Ponnala L."/>
            <person name="Schneider K.L."/>
            <person name="Schwartz D.C."/>
            <person name="Sharma A."/>
            <person name="Soderlund C."/>
            <person name="Springer N.M."/>
            <person name="Sun Q."/>
            <person name="Wang H."/>
            <person name="Waterman M."/>
            <person name="Westerman R."/>
            <person name="Wolfgruber T.K."/>
            <person name="Yang L."/>
            <person name="Yu Y."/>
            <person name="Zhang L."/>
            <person name="Zhou S."/>
            <person name="Zhu Q."/>
            <person name="Bennetzen J.L."/>
            <person name="Dawe R.K."/>
            <person name="Jiang J."/>
            <person name="Jiang N."/>
            <person name="Presting G.G."/>
            <person name="Wessler S.R."/>
            <person name="Aluru S."/>
            <person name="Martienssen R.A."/>
            <person name="Clifton S.W."/>
            <person name="McCombie W.R."/>
            <person name="Wing R.A."/>
            <person name="Wilson R.K."/>
        </authorList>
    </citation>
    <scope>NUCLEOTIDE SEQUENCE [LARGE SCALE GENOMIC DNA]</scope>
    <source>
        <strain evidence="3">cv. B73</strain>
    </source>
</reference>
<proteinExistence type="predicted"/>
<dbReference type="Proteomes" id="UP000007305">
    <property type="component" value="Chromosome 4"/>
</dbReference>
<evidence type="ECO:0000313" key="3">
    <source>
        <dbReference type="Proteomes" id="UP000007305"/>
    </source>
</evidence>
<feature type="compositionally biased region" description="Basic and acidic residues" evidence="1">
    <location>
        <begin position="313"/>
        <end position="331"/>
    </location>
</feature>
<name>A0A804NYY0_MAIZE</name>
<dbReference type="InParanoid" id="A0A804NYY0"/>
<evidence type="ECO:0000313" key="2">
    <source>
        <dbReference type="EnsemblPlants" id="Zm00001eb196620_P001"/>
    </source>
</evidence>
<protein>
    <submittedName>
        <fullName evidence="2">Uncharacterized protein</fullName>
    </submittedName>
</protein>
<dbReference type="Gramene" id="Zm00001eb196620_T001">
    <property type="protein sequence ID" value="Zm00001eb196620_P001"/>
    <property type="gene ID" value="Zm00001eb196620"/>
</dbReference>
<feature type="region of interest" description="Disordered" evidence="1">
    <location>
        <begin position="182"/>
        <end position="216"/>
    </location>
</feature>
<keyword evidence="3" id="KW-1185">Reference proteome</keyword>
<organism evidence="2 3">
    <name type="scientific">Zea mays</name>
    <name type="common">Maize</name>
    <dbReference type="NCBI Taxonomy" id="4577"/>
    <lineage>
        <taxon>Eukaryota</taxon>
        <taxon>Viridiplantae</taxon>
        <taxon>Streptophyta</taxon>
        <taxon>Embryophyta</taxon>
        <taxon>Tracheophyta</taxon>
        <taxon>Spermatophyta</taxon>
        <taxon>Magnoliopsida</taxon>
        <taxon>Liliopsida</taxon>
        <taxon>Poales</taxon>
        <taxon>Poaceae</taxon>
        <taxon>PACMAD clade</taxon>
        <taxon>Panicoideae</taxon>
        <taxon>Andropogonodae</taxon>
        <taxon>Andropogoneae</taxon>
        <taxon>Tripsacinae</taxon>
        <taxon>Zea</taxon>
    </lineage>
</organism>
<accession>A0A804NYY0</accession>
<feature type="compositionally biased region" description="Basic and acidic residues" evidence="1">
    <location>
        <begin position="284"/>
        <end position="301"/>
    </location>
</feature>
<reference evidence="2" key="3">
    <citation type="submission" date="2021-05" db="UniProtKB">
        <authorList>
            <consortium name="EnsemblPlants"/>
        </authorList>
    </citation>
    <scope>IDENTIFICATION</scope>
    <source>
        <strain evidence="2">cv. B73</strain>
    </source>
</reference>
<reference evidence="2" key="2">
    <citation type="submission" date="2019-07" db="EMBL/GenBank/DDBJ databases">
        <authorList>
            <person name="Seetharam A."/>
            <person name="Woodhouse M."/>
            <person name="Cannon E."/>
        </authorList>
    </citation>
    <scope>NUCLEOTIDE SEQUENCE [LARGE SCALE GENOMIC DNA]</scope>
    <source>
        <strain evidence="2">cv. B73</strain>
    </source>
</reference>
<evidence type="ECO:0000256" key="1">
    <source>
        <dbReference type="SAM" id="MobiDB-lite"/>
    </source>
</evidence>
<feature type="region of interest" description="Disordered" evidence="1">
    <location>
        <begin position="253"/>
        <end position="345"/>
    </location>
</feature>